<dbReference type="Proteomes" id="UP000608754">
    <property type="component" value="Unassembled WGS sequence"/>
</dbReference>
<reference evidence="1" key="1">
    <citation type="submission" date="2020-10" db="EMBL/GenBank/DDBJ databases">
        <authorList>
            <person name="Lu T."/>
            <person name="Wang Q."/>
            <person name="Han X."/>
        </authorList>
    </citation>
    <scope>NUCLEOTIDE SEQUENCE</scope>
    <source>
        <strain evidence="1">WQ 117</strain>
    </source>
</reference>
<name>A0A8J7FUI5_9FLAO</name>
<sequence length="79" mass="8355">MKKLGLLAAVAFLAVSCNTKPGGNHGVLPVEHEAYTADDLHHEGGHGEDHAKHAEEVQADTISTTEKVEEVNDTIKAGN</sequence>
<dbReference type="PROSITE" id="PS51257">
    <property type="entry name" value="PROKAR_LIPOPROTEIN"/>
    <property type="match status" value="1"/>
</dbReference>
<protein>
    <submittedName>
        <fullName evidence="1">Uncharacterized protein</fullName>
    </submittedName>
</protein>
<evidence type="ECO:0000313" key="1">
    <source>
        <dbReference type="EMBL" id="MBF0596606.1"/>
    </source>
</evidence>
<dbReference type="RefSeq" id="WP_194182136.1">
    <property type="nucleotide sequence ID" value="NZ_JADGIK010000002.1"/>
</dbReference>
<dbReference type="EMBL" id="JADGIK010000002">
    <property type="protein sequence ID" value="MBF0596606.1"/>
    <property type="molecule type" value="Genomic_DNA"/>
</dbReference>
<proteinExistence type="predicted"/>
<keyword evidence="2" id="KW-1185">Reference proteome</keyword>
<organism evidence="1 2">
    <name type="scientific">Faecalibacter rhinopitheci</name>
    <dbReference type="NCBI Taxonomy" id="2779678"/>
    <lineage>
        <taxon>Bacteria</taxon>
        <taxon>Pseudomonadati</taxon>
        <taxon>Bacteroidota</taxon>
        <taxon>Flavobacteriia</taxon>
        <taxon>Flavobacteriales</taxon>
        <taxon>Weeksellaceae</taxon>
        <taxon>Faecalibacter</taxon>
    </lineage>
</organism>
<comment type="caution">
    <text evidence="1">The sequence shown here is derived from an EMBL/GenBank/DDBJ whole genome shotgun (WGS) entry which is preliminary data.</text>
</comment>
<dbReference type="AlphaFoldDB" id="A0A8J7FUI5"/>
<gene>
    <name evidence="1" type="ORF">IM532_03895</name>
</gene>
<accession>A0A8J7FUI5</accession>
<evidence type="ECO:0000313" key="2">
    <source>
        <dbReference type="Proteomes" id="UP000608754"/>
    </source>
</evidence>